<gene>
    <name evidence="6" type="ORF">OHA22_13835</name>
</gene>
<proteinExistence type="predicted"/>
<feature type="region of interest" description="Disordered" evidence="4">
    <location>
        <begin position="1"/>
        <end position="31"/>
    </location>
</feature>
<dbReference type="AlphaFoldDB" id="A0AAU1ZYB0"/>
<dbReference type="PROSITE" id="PS00356">
    <property type="entry name" value="HTH_LACI_1"/>
    <property type="match status" value="1"/>
</dbReference>
<dbReference type="PANTHER" id="PTHR30146">
    <property type="entry name" value="LACI-RELATED TRANSCRIPTIONAL REPRESSOR"/>
    <property type="match status" value="1"/>
</dbReference>
<dbReference type="Gene3D" id="3.40.50.2300">
    <property type="match status" value="2"/>
</dbReference>
<dbReference type="InterPro" id="IPR046335">
    <property type="entry name" value="LacI/GalR-like_sensor"/>
</dbReference>
<dbReference type="InterPro" id="IPR000843">
    <property type="entry name" value="HTH_LacI"/>
</dbReference>
<dbReference type="Gene3D" id="1.10.260.40">
    <property type="entry name" value="lambda repressor-like DNA-binding domains"/>
    <property type="match status" value="1"/>
</dbReference>
<name>A0AAU1ZYB0_9ACTN</name>
<evidence type="ECO:0000256" key="3">
    <source>
        <dbReference type="ARBA" id="ARBA00023163"/>
    </source>
</evidence>
<evidence type="ECO:0000259" key="5">
    <source>
        <dbReference type="PROSITE" id="PS50932"/>
    </source>
</evidence>
<evidence type="ECO:0000313" key="6">
    <source>
        <dbReference type="EMBL" id="WTT16527.1"/>
    </source>
</evidence>
<evidence type="ECO:0000256" key="4">
    <source>
        <dbReference type="SAM" id="MobiDB-lite"/>
    </source>
</evidence>
<dbReference type="CDD" id="cd06267">
    <property type="entry name" value="PBP1_LacI_sugar_binding-like"/>
    <property type="match status" value="1"/>
</dbReference>
<feature type="compositionally biased region" description="Basic and acidic residues" evidence="4">
    <location>
        <begin position="1"/>
        <end position="10"/>
    </location>
</feature>
<evidence type="ECO:0000256" key="1">
    <source>
        <dbReference type="ARBA" id="ARBA00023015"/>
    </source>
</evidence>
<dbReference type="SMART" id="SM00354">
    <property type="entry name" value="HTH_LACI"/>
    <property type="match status" value="1"/>
</dbReference>
<dbReference type="GO" id="GO:0003700">
    <property type="term" value="F:DNA-binding transcription factor activity"/>
    <property type="evidence" value="ECO:0007669"/>
    <property type="project" value="TreeGrafter"/>
</dbReference>
<keyword evidence="3" id="KW-0804">Transcription</keyword>
<evidence type="ECO:0000256" key="2">
    <source>
        <dbReference type="ARBA" id="ARBA00023125"/>
    </source>
</evidence>
<dbReference type="Pfam" id="PF00356">
    <property type="entry name" value="LacI"/>
    <property type="match status" value="1"/>
</dbReference>
<keyword evidence="1" id="KW-0805">Transcription regulation</keyword>
<dbReference type="EMBL" id="CP108222">
    <property type="protein sequence ID" value="WTT16527.1"/>
    <property type="molecule type" value="Genomic_DNA"/>
</dbReference>
<accession>A0AAU1ZYB0</accession>
<protein>
    <submittedName>
        <fullName evidence="6">LacI family transcriptional regulator</fullName>
    </submittedName>
</protein>
<dbReference type="PROSITE" id="PS50932">
    <property type="entry name" value="HTH_LACI_2"/>
    <property type="match status" value="1"/>
</dbReference>
<dbReference type="SUPFAM" id="SSF53822">
    <property type="entry name" value="Periplasmic binding protein-like I"/>
    <property type="match status" value="1"/>
</dbReference>
<dbReference type="InterPro" id="IPR028082">
    <property type="entry name" value="Peripla_BP_I"/>
</dbReference>
<organism evidence="6">
    <name type="scientific">Streptomyces sp. NBC_00093</name>
    <dbReference type="NCBI Taxonomy" id="2975649"/>
    <lineage>
        <taxon>Bacteria</taxon>
        <taxon>Bacillati</taxon>
        <taxon>Actinomycetota</taxon>
        <taxon>Actinomycetes</taxon>
        <taxon>Kitasatosporales</taxon>
        <taxon>Streptomycetaceae</taxon>
        <taxon>Streptomyces</taxon>
    </lineage>
</organism>
<reference evidence="6" key="1">
    <citation type="submission" date="2022-10" db="EMBL/GenBank/DDBJ databases">
        <title>The complete genomes of actinobacterial strains from the NBC collection.</title>
        <authorList>
            <person name="Joergensen T.S."/>
            <person name="Alvarez Arevalo M."/>
            <person name="Sterndorff E.B."/>
            <person name="Faurdal D."/>
            <person name="Vuksanovic O."/>
            <person name="Mourched A.-S."/>
            <person name="Charusanti P."/>
            <person name="Shaw S."/>
            <person name="Blin K."/>
            <person name="Weber T."/>
        </authorList>
    </citation>
    <scope>NUCLEOTIDE SEQUENCE</scope>
    <source>
        <strain evidence="6">NBC_00093</strain>
    </source>
</reference>
<dbReference type="InterPro" id="IPR010982">
    <property type="entry name" value="Lambda_DNA-bd_dom_sf"/>
</dbReference>
<dbReference type="CDD" id="cd01392">
    <property type="entry name" value="HTH_LacI"/>
    <property type="match status" value="1"/>
</dbReference>
<dbReference type="Pfam" id="PF13377">
    <property type="entry name" value="Peripla_BP_3"/>
    <property type="match status" value="1"/>
</dbReference>
<dbReference type="SUPFAM" id="SSF47413">
    <property type="entry name" value="lambda repressor-like DNA-binding domains"/>
    <property type="match status" value="1"/>
</dbReference>
<sequence>MTENGTEARKSGPRATSGKRRRTGADGDRPSTIRDVAAKAGVSVATVSRALAGSHPVSAATRARVMAAVESLHYVVNVHAKALSGGVAGPVALVMEQIIGPSFADVASGVEQEAAARGRLSLVCTTHGDQNREHDLVQLMREQHAAAVILVGGAVLDEAYHARMAEYARALDAVGSRLVLCGRPPLPGDLPVTVVEYDNRGGAFQAGDHLLSAGHRRILYLGGDPAMSTAEQRRAGYLQALRAHGVPYAEELDIPGTYTRASGYDRMRDALKAGLEFTAVFAGTDMVATGVLAALRESGLDVPGDVSIMGFDDVPFAADLSTSLTTLRVPYEDLGRTAVRLALDAERRAAGGDHVILGTQLVIRQSVRAPGEGRAGRAARGRRGRG</sequence>
<keyword evidence="2" id="KW-0238">DNA-binding</keyword>
<dbReference type="GO" id="GO:0000976">
    <property type="term" value="F:transcription cis-regulatory region binding"/>
    <property type="evidence" value="ECO:0007669"/>
    <property type="project" value="TreeGrafter"/>
</dbReference>
<dbReference type="PANTHER" id="PTHR30146:SF153">
    <property type="entry name" value="LACTOSE OPERON REPRESSOR"/>
    <property type="match status" value="1"/>
</dbReference>
<feature type="domain" description="HTH lacI-type" evidence="5">
    <location>
        <begin position="31"/>
        <end position="85"/>
    </location>
</feature>